<dbReference type="EMBL" id="JACHEN010000038">
    <property type="protein sequence ID" value="MBB6218408.1"/>
    <property type="molecule type" value="Genomic_DNA"/>
</dbReference>
<evidence type="ECO:0000313" key="1">
    <source>
        <dbReference type="EMBL" id="MBB6218408.1"/>
    </source>
</evidence>
<comment type="caution">
    <text evidence="1">The sequence shown here is derived from an EMBL/GenBank/DDBJ whole genome shotgun (WGS) entry which is preliminary data.</text>
</comment>
<dbReference type="RefSeq" id="WP_330602993.1">
    <property type="nucleotide sequence ID" value="NZ_JACHEN010000038.1"/>
</dbReference>
<evidence type="ECO:0000313" key="2">
    <source>
        <dbReference type="Proteomes" id="UP000579281"/>
    </source>
</evidence>
<name>A0A841L1C3_9FIRM</name>
<sequence length="99" mass="11459">MVQSITEIDRKGDQMKYGDKIIYIEGIIVEVHDGSVSVDLKGRLGFLKVPMRMIISDYPIKIGQEVALRMSFLEVVREEVNEKYISNIDKRNKDKKEVE</sequence>
<dbReference type="InterPro" id="IPR048108">
    <property type="entry name" value="CBO2463_dom"/>
</dbReference>
<reference evidence="1 2" key="1">
    <citation type="submission" date="2020-08" db="EMBL/GenBank/DDBJ databases">
        <title>Genomic Encyclopedia of Type Strains, Phase IV (KMG-IV): sequencing the most valuable type-strain genomes for metagenomic binning, comparative biology and taxonomic classification.</title>
        <authorList>
            <person name="Goeker M."/>
        </authorList>
    </citation>
    <scope>NUCLEOTIDE SEQUENCE [LARGE SCALE GENOMIC DNA]</scope>
    <source>
        <strain evidence="1 2">DSM 103526</strain>
    </source>
</reference>
<dbReference type="NCBIfam" id="NF041553">
    <property type="entry name" value="CBO2463_dom"/>
    <property type="match status" value="1"/>
</dbReference>
<dbReference type="Proteomes" id="UP000579281">
    <property type="component" value="Unassembled WGS sequence"/>
</dbReference>
<protein>
    <submittedName>
        <fullName evidence="1">Uncharacterized protein</fullName>
    </submittedName>
</protein>
<keyword evidence="2" id="KW-1185">Reference proteome</keyword>
<organism evidence="1 2">
    <name type="scientific">Anaerosolibacter carboniphilus</name>
    <dbReference type="NCBI Taxonomy" id="1417629"/>
    <lineage>
        <taxon>Bacteria</taxon>
        <taxon>Bacillati</taxon>
        <taxon>Bacillota</taxon>
        <taxon>Clostridia</taxon>
        <taxon>Peptostreptococcales</taxon>
        <taxon>Thermotaleaceae</taxon>
        <taxon>Anaerosolibacter</taxon>
    </lineage>
</organism>
<dbReference type="AlphaFoldDB" id="A0A841L1C3"/>
<accession>A0A841L1C3</accession>
<gene>
    <name evidence="1" type="ORF">HNQ80_004572</name>
</gene>
<proteinExistence type="predicted"/>